<dbReference type="AlphaFoldDB" id="A0A1E4RLR3"/>
<organism evidence="8 9">
    <name type="scientific">Hyphopichia burtonii NRRL Y-1933</name>
    <dbReference type="NCBI Taxonomy" id="984485"/>
    <lineage>
        <taxon>Eukaryota</taxon>
        <taxon>Fungi</taxon>
        <taxon>Dikarya</taxon>
        <taxon>Ascomycota</taxon>
        <taxon>Saccharomycotina</taxon>
        <taxon>Pichiomycetes</taxon>
        <taxon>Debaryomycetaceae</taxon>
        <taxon>Hyphopichia</taxon>
    </lineage>
</organism>
<sequence>MTEPSSTKVSRRSSALSKRSLTFRETMKDFPYWQLFIVSLIRFSEPISFTSLFPYVYYMVRDFKIAPTEQDIPKYTAYLASSFSLSQFLFAVRWGKLSDKIGRKKVLLCGLIGTSISLISFGFSTNFYMALAARSLAGCLNGNISVLRTVIGEIAVERKHQATAFSLLPLLFNLGSTIGPAIGGSSLLTRPNPKSPYESEIVSSTSSSSIYENFITKHPYALSNIVVSLFLWFSCICGFFFLEETHDHLRLNKDYGLELGDWFLYKLFGIIPPLRPWQSHFPSYVKLQNDESTPLIESSSVHSQPLSDGDDSLNSNVLDDDEEDVASFHPFMSRSMSRAIVRTYSQSNDDEDFNDEDLYKGAFTVAVVQAIVANFLLSLHSNIYSEFLPVFLASRFKPSHLKFPFKIGGGFGMDTSSIGVLFSSTGIMGMIIVLLVFPYIDRKLGTLGGFRFSAAILPLVYFLVPWTIFTIHDFNPIFKPWLTPVLLYIITSIRTLATATGMPQIMILNHRSAKKHHRAYVNSTTISITALARFVGPLVFGWLMSLGDSYDESWLMWWILSLIALMGFFQSLSMKDYDEDAH</sequence>
<dbReference type="GO" id="GO:0022857">
    <property type="term" value="F:transmembrane transporter activity"/>
    <property type="evidence" value="ECO:0007669"/>
    <property type="project" value="InterPro"/>
</dbReference>
<dbReference type="EMBL" id="KV454540">
    <property type="protein sequence ID" value="ODV68208.1"/>
    <property type="molecule type" value="Genomic_DNA"/>
</dbReference>
<dbReference type="Proteomes" id="UP000095085">
    <property type="component" value="Unassembled WGS sequence"/>
</dbReference>
<feature type="transmembrane region" description="Helical" evidence="6">
    <location>
        <begin position="163"/>
        <end position="183"/>
    </location>
</feature>
<feature type="transmembrane region" description="Helical" evidence="6">
    <location>
        <begin position="106"/>
        <end position="125"/>
    </location>
</feature>
<dbReference type="PANTHER" id="PTHR23504:SF15">
    <property type="entry name" value="MAJOR FACILITATOR SUPERFAMILY (MFS) PROFILE DOMAIN-CONTAINING PROTEIN"/>
    <property type="match status" value="1"/>
</dbReference>
<dbReference type="SUPFAM" id="SSF103473">
    <property type="entry name" value="MFS general substrate transporter"/>
    <property type="match status" value="1"/>
</dbReference>
<keyword evidence="2" id="KW-0813">Transport</keyword>
<evidence type="ECO:0000259" key="7">
    <source>
        <dbReference type="PROSITE" id="PS50850"/>
    </source>
</evidence>
<evidence type="ECO:0000256" key="3">
    <source>
        <dbReference type="ARBA" id="ARBA00022692"/>
    </source>
</evidence>
<keyword evidence="3 6" id="KW-0812">Transmembrane</keyword>
<gene>
    <name evidence="8" type="ORF">HYPBUDRAFT_152800</name>
</gene>
<evidence type="ECO:0000313" key="8">
    <source>
        <dbReference type="EMBL" id="ODV68208.1"/>
    </source>
</evidence>
<feature type="transmembrane region" description="Helical" evidence="6">
    <location>
        <begin position="221"/>
        <end position="242"/>
    </location>
</feature>
<comment type="subcellular location">
    <subcellularLocation>
        <location evidence="1">Membrane</location>
        <topology evidence="1">Multi-pass membrane protein</topology>
    </subcellularLocation>
</comment>
<evidence type="ECO:0000256" key="2">
    <source>
        <dbReference type="ARBA" id="ARBA00022448"/>
    </source>
</evidence>
<dbReference type="Gene3D" id="1.20.1250.20">
    <property type="entry name" value="MFS general substrate transporter like domains"/>
    <property type="match status" value="1"/>
</dbReference>
<dbReference type="InterPro" id="IPR036259">
    <property type="entry name" value="MFS_trans_sf"/>
</dbReference>
<dbReference type="InterPro" id="IPR020846">
    <property type="entry name" value="MFS_dom"/>
</dbReference>
<dbReference type="GeneID" id="30995755"/>
<dbReference type="OrthoDB" id="10262656at2759"/>
<accession>A0A1E4RLR3</accession>
<feature type="transmembrane region" description="Helical" evidence="6">
    <location>
        <begin position="418"/>
        <end position="440"/>
    </location>
</feature>
<evidence type="ECO:0000256" key="6">
    <source>
        <dbReference type="SAM" id="Phobius"/>
    </source>
</evidence>
<dbReference type="CDD" id="cd17330">
    <property type="entry name" value="MFS_SLC46_TetA_like"/>
    <property type="match status" value="1"/>
</dbReference>
<dbReference type="PANTHER" id="PTHR23504">
    <property type="entry name" value="MAJOR FACILITATOR SUPERFAMILY DOMAIN-CONTAINING PROTEIN 10"/>
    <property type="match status" value="1"/>
</dbReference>
<keyword evidence="9" id="KW-1185">Reference proteome</keyword>
<evidence type="ECO:0000256" key="5">
    <source>
        <dbReference type="ARBA" id="ARBA00023136"/>
    </source>
</evidence>
<name>A0A1E4RLR3_9ASCO</name>
<reference evidence="9" key="1">
    <citation type="submission" date="2016-05" db="EMBL/GenBank/DDBJ databases">
        <title>Comparative genomics of biotechnologically important yeasts.</title>
        <authorList>
            <consortium name="DOE Joint Genome Institute"/>
            <person name="Riley R."/>
            <person name="Haridas S."/>
            <person name="Wolfe K.H."/>
            <person name="Lopes M.R."/>
            <person name="Hittinger C.T."/>
            <person name="Goker M."/>
            <person name="Salamov A."/>
            <person name="Wisecaver J."/>
            <person name="Long T.M."/>
            <person name="Aerts A.L."/>
            <person name="Barry K."/>
            <person name="Choi C."/>
            <person name="Clum A."/>
            <person name="Coughlan A.Y."/>
            <person name="Deshpande S."/>
            <person name="Douglass A.P."/>
            <person name="Hanson S.J."/>
            <person name="Klenk H.-P."/>
            <person name="Labutti K."/>
            <person name="Lapidus A."/>
            <person name="Lindquist E."/>
            <person name="Lipzen A."/>
            <person name="Meier-Kolthoff J.P."/>
            <person name="Ohm R.A."/>
            <person name="Otillar R.P."/>
            <person name="Pangilinan J."/>
            <person name="Peng Y."/>
            <person name="Rokas A."/>
            <person name="Rosa C.A."/>
            <person name="Scheuner C."/>
            <person name="Sibirny A.A."/>
            <person name="Slot J.C."/>
            <person name="Stielow J.B."/>
            <person name="Sun H."/>
            <person name="Kurtzman C.P."/>
            <person name="Blackwell M."/>
            <person name="Grigoriev I.V."/>
            <person name="Jeffries T.W."/>
        </authorList>
    </citation>
    <scope>NUCLEOTIDE SEQUENCE [LARGE SCALE GENOMIC DNA]</scope>
    <source>
        <strain evidence="9">NRRL Y-1933</strain>
    </source>
</reference>
<feature type="transmembrane region" description="Helical" evidence="6">
    <location>
        <begin position="361"/>
        <end position="379"/>
    </location>
</feature>
<feature type="transmembrane region" description="Helical" evidence="6">
    <location>
        <begin position="520"/>
        <end position="543"/>
    </location>
</feature>
<dbReference type="RefSeq" id="XP_020077275.1">
    <property type="nucleotide sequence ID" value="XM_020221205.1"/>
</dbReference>
<evidence type="ECO:0000256" key="4">
    <source>
        <dbReference type="ARBA" id="ARBA00022989"/>
    </source>
</evidence>
<evidence type="ECO:0000313" key="9">
    <source>
        <dbReference type="Proteomes" id="UP000095085"/>
    </source>
</evidence>
<protein>
    <submittedName>
        <fullName evidence="8">MFS general substrate transporter</fullName>
    </submittedName>
</protein>
<dbReference type="PROSITE" id="PS50850">
    <property type="entry name" value="MFS"/>
    <property type="match status" value="1"/>
</dbReference>
<feature type="domain" description="Major facilitator superfamily (MFS) profile" evidence="7">
    <location>
        <begin position="34"/>
        <end position="579"/>
    </location>
</feature>
<dbReference type="Pfam" id="PF07690">
    <property type="entry name" value="MFS_1"/>
    <property type="match status" value="1"/>
</dbReference>
<feature type="transmembrane region" description="Helical" evidence="6">
    <location>
        <begin position="481"/>
        <end position="499"/>
    </location>
</feature>
<keyword evidence="5 6" id="KW-0472">Membrane</keyword>
<feature type="transmembrane region" description="Helical" evidence="6">
    <location>
        <begin position="131"/>
        <end position="151"/>
    </location>
</feature>
<feature type="transmembrane region" description="Helical" evidence="6">
    <location>
        <begin position="555"/>
        <end position="572"/>
    </location>
</feature>
<proteinExistence type="predicted"/>
<evidence type="ECO:0000256" key="1">
    <source>
        <dbReference type="ARBA" id="ARBA00004141"/>
    </source>
</evidence>
<dbReference type="InterPro" id="IPR011701">
    <property type="entry name" value="MFS"/>
</dbReference>
<dbReference type="GO" id="GO:0016020">
    <property type="term" value="C:membrane"/>
    <property type="evidence" value="ECO:0007669"/>
    <property type="project" value="UniProtKB-SubCell"/>
</dbReference>
<keyword evidence="4 6" id="KW-1133">Transmembrane helix</keyword>
<feature type="transmembrane region" description="Helical" evidence="6">
    <location>
        <begin position="452"/>
        <end position="469"/>
    </location>
</feature>
<feature type="transmembrane region" description="Helical" evidence="6">
    <location>
        <begin position="32"/>
        <end position="55"/>
    </location>
</feature>